<proteinExistence type="predicted"/>
<protein>
    <submittedName>
        <fullName evidence="1">Uncharacterized protein</fullName>
    </submittedName>
</protein>
<evidence type="ECO:0000313" key="1">
    <source>
        <dbReference type="EMBL" id="RLU22132.1"/>
    </source>
</evidence>
<name>A0A3L8DPG4_OOCBI</name>
<accession>A0A3L8DPG4</accession>
<evidence type="ECO:0000313" key="2">
    <source>
        <dbReference type="Proteomes" id="UP000279307"/>
    </source>
</evidence>
<gene>
    <name evidence="1" type="ORF">DMN91_006512</name>
</gene>
<comment type="caution">
    <text evidence="1">The sequence shown here is derived from an EMBL/GenBank/DDBJ whole genome shotgun (WGS) entry which is preliminary data.</text>
</comment>
<reference evidence="1 2" key="1">
    <citation type="journal article" date="2018" name="Genome Res.">
        <title>The genomic architecture and molecular evolution of ant odorant receptors.</title>
        <authorList>
            <person name="McKenzie S.K."/>
            <person name="Kronauer D.J.C."/>
        </authorList>
    </citation>
    <scope>NUCLEOTIDE SEQUENCE [LARGE SCALE GENOMIC DNA]</scope>
    <source>
        <strain evidence="1">Clonal line C1</strain>
    </source>
</reference>
<sequence>MVLPRVLGRKNRV</sequence>
<organism evidence="1 2">
    <name type="scientific">Ooceraea biroi</name>
    <name type="common">Clonal raider ant</name>
    <name type="synonym">Cerapachys biroi</name>
    <dbReference type="NCBI Taxonomy" id="2015173"/>
    <lineage>
        <taxon>Eukaryota</taxon>
        <taxon>Metazoa</taxon>
        <taxon>Ecdysozoa</taxon>
        <taxon>Arthropoda</taxon>
        <taxon>Hexapoda</taxon>
        <taxon>Insecta</taxon>
        <taxon>Pterygota</taxon>
        <taxon>Neoptera</taxon>
        <taxon>Endopterygota</taxon>
        <taxon>Hymenoptera</taxon>
        <taxon>Apocrita</taxon>
        <taxon>Aculeata</taxon>
        <taxon>Formicoidea</taxon>
        <taxon>Formicidae</taxon>
        <taxon>Dorylinae</taxon>
        <taxon>Ooceraea</taxon>
    </lineage>
</organism>
<dbReference type="Proteomes" id="UP000279307">
    <property type="component" value="Chromosome 6"/>
</dbReference>
<dbReference type="EMBL" id="QOIP01000006">
    <property type="protein sequence ID" value="RLU22132.1"/>
    <property type="molecule type" value="Genomic_DNA"/>
</dbReference>